<keyword evidence="8" id="KW-0315">Glutamine amidotransferase</keyword>
<dbReference type="GO" id="GO:0006002">
    <property type="term" value="P:fructose 6-phosphate metabolic process"/>
    <property type="evidence" value="ECO:0007669"/>
    <property type="project" value="TreeGrafter"/>
</dbReference>
<keyword evidence="14" id="KW-1185">Reference proteome</keyword>
<dbReference type="InterPro" id="IPR017932">
    <property type="entry name" value="GATase_2_dom"/>
</dbReference>
<comment type="catalytic activity">
    <reaction evidence="1">
        <text>D-fructose 6-phosphate + L-glutamine = D-glucosamine 6-phosphate + L-glutamate</text>
        <dbReference type="Rhea" id="RHEA:13237"/>
        <dbReference type="ChEBI" id="CHEBI:29985"/>
        <dbReference type="ChEBI" id="CHEBI:58359"/>
        <dbReference type="ChEBI" id="CHEBI:58725"/>
        <dbReference type="ChEBI" id="CHEBI:61527"/>
        <dbReference type="EC" id="2.6.1.16"/>
    </reaction>
</comment>
<dbReference type="FunFam" id="3.40.50.10490:FF:000002">
    <property type="entry name" value="Glutamine--fructose-6-phosphate aminotransferase [isomerizing]"/>
    <property type="match status" value="1"/>
</dbReference>
<dbReference type="UniPathway" id="UPA00113">
    <property type="reaction ID" value="UER00528"/>
</dbReference>
<dbReference type="EMBL" id="CP049010">
    <property type="protein sequence ID" value="QID87223.1"/>
    <property type="molecule type" value="Genomic_DNA"/>
</dbReference>
<dbReference type="InterPro" id="IPR047084">
    <property type="entry name" value="GFAT_N"/>
</dbReference>
<keyword evidence="7" id="KW-0677">Repeat</keyword>
<gene>
    <name evidence="13" type="ORF">GRS66_009891</name>
</gene>
<evidence type="ECO:0000313" key="13">
    <source>
        <dbReference type="EMBL" id="QID87223.1"/>
    </source>
</evidence>
<dbReference type="InterPro" id="IPR035490">
    <property type="entry name" value="GlmS/FrlB_SIS"/>
</dbReference>
<evidence type="ECO:0000256" key="2">
    <source>
        <dbReference type="ARBA" id="ARBA00003267"/>
    </source>
</evidence>
<evidence type="ECO:0000256" key="9">
    <source>
        <dbReference type="ARBA" id="ARBA00029805"/>
    </source>
</evidence>
<dbReference type="InterPro" id="IPR029055">
    <property type="entry name" value="Ntn_hydrolases_N"/>
</dbReference>
<dbReference type="Pfam" id="PF01380">
    <property type="entry name" value="SIS"/>
    <property type="match status" value="2"/>
</dbReference>
<evidence type="ECO:0000259" key="12">
    <source>
        <dbReference type="PROSITE" id="PS51464"/>
    </source>
</evidence>
<comment type="pathway">
    <text evidence="3">Nucleotide-sugar biosynthesis; UDP-N-acetyl-alpha-D-glucosamine biosynthesis; alpha-D-glucosamine 6-phosphate from D-fructose 6-phosphate: step 1/1.</text>
</comment>
<evidence type="ECO:0000256" key="5">
    <source>
        <dbReference type="ARBA" id="ARBA00022576"/>
    </source>
</evidence>
<feature type="domain" description="SIS" evidence="12">
    <location>
        <begin position="407"/>
        <end position="546"/>
    </location>
</feature>
<name>A0A6C1EEH9_SACPS</name>
<dbReference type="InterPro" id="IPR035466">
    <property type="entry name" value="GlmS/AgaS_SIS"/>
</dbReference>
<dbReference type="SUPFAM" id="SSF56235">
    <property type="entry name" value="N-terminal nucleophile aminohydrolases (Ntn hydrolases)"/>
    <property type="match status" value="1"/>
</dbReference>
<reference evidence="13 14" key="1">
    <citation type="journal article" date="2019" name="BMC Genomics">
        <title>Chromosome level assembly and comparative genome analysis confirm lager-brewing yeasts originated from a single hybridization.</title>
        <authorList>
            <person name="Salazar A.N."/>
            <person name="Gorter de Vries A.R."/>
            <person name="van den Broek M."/>
            <person name="Brouwers N."/>
            <person name="de la Torre Cortes P."/>
            <person name="Kuijpers N.G.A."/>
            <person name="Daran J.G."/>
            <person name="Abeel T."/>
        </authorList>
    </citation>
    <scope>NUCLEOTIDE SEQUENCE [LARGE SCALE GENOMIC DNA]</scope>
    <source>
        <strain evidence="13 14">CBS 1483</strain>
    </source>
</reference>
<dbReference type="GO" id="GO:0097367">
    <property type="term" value="F:carbohydrate derivative binding"/>
    <property type="evidence" value="ECO:0007669"/>
    <property type="project" value="InterPro"/>
</dbReference>
<dbReference type="GO" id="GO:0006031">
    <property type="term" value="P:chitin biosynthetic process"/>
    <property type="evidence" value="ECO:0007669"/>
    <property type="project" value="UniProtKB-ARBA"/>
</dbReference>
<dbReference type="CDD" id="cd00714">
    <property type="entry name" value="GFAT"/>
    <property type="match status" value="1"/>
</dbReference>
<dbReference type="OrthoDB" id="15235at2759"/>
<dbReference type="GO" id="GO:0004360">
    <property type="term" value="F:glutamine-fructose-6-phosphate transaminase (isomerizing) activity"/>
    <property type="evidence" value="ECO:0007669"/>
    <property type="project" value="UniProtKB-EC"/>
</dbReference>
<evidence type="ECO:0000313" key="14">
    <source>
        <dbReference type="Proteomes" id="UP000501346"/>
    </source>
</evidence>
<dbReference type="EC" id="2.6.1.16" evidence="4"/>
<evidence type="ECO:0000256" key="3">
    <source>
        <dbReference type="ARBA" id="ARBA00004775"/>
    </source>
</evidence>
<evidence type="ECO:0000259" key="11">
    <source>
        <dbReference type="PROSITE" id="PS51278"/>
    </source>
</evidence>
<keyword evidence="5" id="KW-0032">Aminotransferase</keyword>
<dbReference type="CDD" id="cd05009">
    <property type="entry name" value="SIS_GlmS_GlmD_2"/>
    <property type="match status" value="1"/>
</dbReference>
<dbReference type="PROSITE" id="PS51464">
    <property type="entry name" value="SIS"/>
    <property type="match status" value="2"/>
</dbReference>
<keyword evidence="6" id="KW-0808">Transferase</keyword>
<evidence type="ECO:0000256" key="1">
    <source>
        <dbReference type="ARBA" id="ARBA00001031"/>
    </source>
</evidence>
<proteinExistence type="predicted"/>
<dbReference type="PANTHER" id="PTHR10937">
    <property type="entry name" value="GLUCOSAMINE--FRUCTOSE-6-PHOSPHATE AMINOTRANSFERASE, ISOMERIZING"/>
    <property type="match status" value="1"/>
</dbReference>
<dbReference type="InterPro" id="IPR046348">
    <property type="entry name" value="SIS_dom_sf"/>
</dbReference>
<dbReference type="Gene3D" id="3.40.50.10490">
    <property type="entry name" value="Glucose-6-phosphate isomerase like protein, domain 1"/>
    <property type="match status" value="2"/>
</dbReference>
<feature type="domain" description="Glutamine amidotransferase type-2" evidence="11">
    <location>
        <begin position="13"/>
        <end position="335"/>
    </location>
</feature>
<evidence type="ECO:0000256" key="7">
    <source>
        <dbReference type="ARBA" id="ARBA00022737"/>
    </source>
</evidence>
<dbReference type="Proteomes" id="UP000501346">
    <property type="component" value="Chromosome SeXIII-ScXIII"/>
</dbReference>
<comment type="function">
    <text evidence="2">Involved in amino sugar synthesis (formation of chitin, supplies the amino sugars of asparagine-linked oligosaccharides of glycoproteins).</text>
</comment>
<dbReference type="PANTHER" id="PTHR10937:SF0">
    <property type="entry name" value="GLUTAMINE--FRUCTOSE-6-PHOSPHATE TRANSAMINASE (ISOMERIZING)"/>
    <property type="match status" value="1"/>
</dbReference>
<accession>A0A6C1EEH9</accession>
<evidence type="ECO:0000256" key="8">
    <source>
        <dbReference type="ARBA" id="ARBA00022962"/>
    </source>
</evidence>
<dbReference type="InterPro" id="IPR001347">
    <property type="entry name" value="SIS_dom"/>
</dbReference>
<evidence type="ECO:0000256" key="4">
    <source>
        <dbReference type="ARBA" id="ARBA00012916"/>
    </source>
</evidence>
<dbReference type="PROSITE" id="PS51278">
    <property type="entry name" value="GATASE_TYPE_2"/>
    <property type="match status" value="1"/>
</dbReference>
<dbReference type="AlphaFoldDB" id="A0A6C1EEH9"/>
<sequence length="734" mass="82238">MLLGERTVKEDMCSIFGYCNFLIEKSRGEIIDTLIEGLQTLGYRGYDSSGLSIQGDELGSLNIYKQTGKIGNLEEEIALRSPNRDLPFISHCGIAHTRWATHGKVKRANCHPHNSDPSNEFVVIHNGVITNFNNLKVLLASKGHVFKSDTDTECIPKLYKHIYDISIQLGYNLDFHELTNLVLKELEGSYGLLCTSSHFPDEVIAARKGSPLAIGVKSKAKLKVDFVEVEYLDQKENYLEINMSSDPNNYSARTSVNYNACLRKSPPLRSQCVKVPTYDEDVFSTNHASSRELLSEGELPQPIEFYLSSDFSSLMQYTNKVLYLEDDDIAHIYDGEVHIHCSRNDRGDLPFRTIQTIESELLQLVKGSYDNFMQKEIYEQPETTGNVMRGRIDVSTNRVILGGLEHWMFELRRARRIIMIACRASYHACLATRAIFEELIEIPIGVELASDFIDRNCCIFRDDVCIFVSQSGETSDTICALNYCLKKEAITVGVVNTTGSSISRFTHCGVHINAGPEKGATSTKCYTSQYIALVMIALCLSEDKVSQVERRKEIIQGLILIPKQIEEVFRLESTIIDLCDNELRDQESVLVLGRGFQFASALEGALKMKEISYVHSEGLLAGEPKHGVSDLVDEALSIIAFATKDSLFPKVVSSIERIIARKGNPIIICNKGDKIWEQKKLQKNFVTLEVPQTVNCLQGVLNIIPLQLISYWLAVKRGADLDSPIEPAKTSTAQ</sequence>
<dbReference type="Pfam" id="PF13522">
    <property type="entry name" value="GATase_6"/>
    <property type="match status" value="1"/>
</dbReference>
<dbReference type="FunFam" id="3.40.50.10490:FF:000001">
    <property type="entry name" value="Glutamine--fructose-6-phosphate aminotransferase [isomerizing]"/>
    <property type="match status" value="1"/>
</dbReference>
<evidence type="ECO:0000256" key="6">
    <source>
        <dbReference type="ARBA" id="ARBA00022679"/>
    </source>
</evidence>
<dbReference type="Gene3D" id="3.60.20.10">
    <property type="entry name" value="Glutamine Phosphoribosylpyrophosphate, subunit 1, domain 1"/>
    <property type="match status" value="1"/>
</dbReference>
<organism evidence="13 14">
    <name type="scientific">Saccharomyces pastorianus</name>
    <name type="common">Lager yeast</name>
    <name type="synonym">Saccharomyces cerevisiae x Saccharomyces eubayanus</name>
    <dbReference type="NCBI Taxonomy" id="27292"/>
    <lineage>
        <taxon>Eukaryota</taxon>
        <taxon>Fungi</taxon>
        <taxon>Dikarya</taxon>
        <taxon>Ascomycota</taxon>
        <taxon>Saccharomycotina</taxon>
        <taxon>Saccharomycetes</taxon>
        <taxon>Saccharomycetales</taxon>
        <taxon>Saccharomycetaceae</taxon>
        <taxon>Saccharomyces</taxon>
    </lineage>
</organism>
<feature type="domain" description="SIS" evidence="12">
    <location>
        <begin position="579"/>
        <end position="724"/>
    </location>
</feature>
<dbReference type="SUPFAM" id="SSF53697">
    <property type="entry name" value="SIS domain"/>
    <property type="match status" value="1"/>
</dbReference>
<dbReference type="CDD" id="cd05008">
    <property type="entry name" value="SIS_GlmS_GlmD_1"/>
    <property type="match status" value="1"/>
</dbReference>
<dbReference type="GO" id="GO:0006487">
    <property type="term" value="P:protein N-linked glycosylation"/>
    <property type="evidence" value="ECO:0007669"/>
    <property type="project" value="TreeGrafter"/>
</dbReference>
<evidence type="ECO:0000256" key="10">
    <source>
        <dbReference type="ARBA" id="ARBA00033302"/>
    </source>
</evidence>
<dbReference type="GO" id="GO:0006048">
    <property type="term" value="P:UDP-N-acetylglucosamine biosynthetic process"/>
    <property type="evidence" value="ECO:0007669"/>
    <property type="project" value="UniProtKB-UniPathway"/>
</dbReference>
<protein>
    <recommendedName>
        <fullName evidence="4">glutamine--fructose-6-phosphate transaminase (isomerizing)</fullName>
        <ecNumber evidence="4">2.6.1.16</ecNumber>
    </recommendedName>
    <alternativeName>
        <fullName evidence="10">D-fructose-6-phosphate amidotransferase</fullName>
    </alternativeName>
    <alternativeName>
        <fullName evidence="9">Hexosephosphate aminotransferase</fullName>
    </alternativeName>
</protein>